<dbReference type="AlphaFoldDB" id="A0A813DYH9"/>
<dbReference type="EMBL" id="CAJNNV010004953">
    <property type="protein sequence ID" value="CAE8591457.1"/>
    <property type="molecule type" value="Genomic_DNA"/>
</dbReference>
<proteinExistence type="predicted"/>
<accession>A0A813DYH9</accession>
<gene>
    <name evidence="3" type="ORF">PGLA1383_LOCUS10127</name>
</gene>
<feature type="coiled-coil region" evidence="1">
    <location>
        <begin position="31"/>
        <end position="58"/>
    </location>
</feature>
<reference evidence="3" key="1">
    <citation type="submission" date="2021-02" db="EMBL/GenBank/DDBJ databases">
        <authorList>
            <person name="Dougan E. K."/>
            <person name="Rhodes N."/>
            <person name="Thang M."/>
            <person name="Chan C."/>
        </authorList>
    </citation>
    <scope>NUCLEOTIDE SEQUENCE</scope>
</reference>
<comment type="caution">
    <text evidence="3">The sequence shown here is derived from an EMBL/GenBank/DDBJ whole genome shotgun (WGS) entry which is preliminary data.</text>
</comment>
<dbReference type="Proteomes" id="UP000654075">
    <property type="component" value="Unassembled WGS sequence"/>
</dbReference>
<feature type="compositionally biased region" description="Polar residues" evidence="2">
    <location>
        <begin position="1"/>
        <end position="19"/>
    </location>
</feature>
<evidence type="ECO:0000256" key="1">
    <source>
        <dbReference type="SAM" id="Coils"/>
    </source>
</evidence>
<feature type="region of interest" description="Disordered" evidence="2">
    <location>
        <begin position="1"/>
        <end position="29"/>
    </location>
</feature>
<evidence type="ECO:0000313" key="3">
    <source>
        <dbReference type="EMBL" id="CAE8591457.1"/>
    </source>
</evidence>
<protein>
    <submittedName>
        <fullName evidence="3">Uncharacterized protein</fullName>
    </submittedName>
</protein>
<keyword evidence="4" id="KW-1185">Reference proteome</keyword>
<name>A0A813DYH9_POLGL</name>
<sequence>FTMPSPLSSPVGSTRQEQPSFKPEEEKMPSMAELVEQVAQMRKQNEQVEKRLLKNESEVQSFRSAS</sequence>
<organism evidence="3 4">
    <name type="scientific">Polarella glacialis</name>
    <name type="common">Dinoflagellate</name>
    <dbReference type="NCBI Taxonomy" id="89957"/>
    <lineage>
        <taxon>Eukaryota</taxon>
        <taxon>Sar</taxon>
        <taxon>Alveolata</taxon>
        <taxon>Dinophyceae</taxon>
        <taxon>Suessiales</taxon>
        <taxon>Suessiaceae</taxon>
        <taxon>Polarella</taxon>
    </lineage>
</organism>
<feature type="non-terminal residue" evidence="3">
    <location>
        <position position="66"/>
    </location>
</feature>
<evidence type="ECO:0000256" key="2">
    <source>
        <dbReference type="SAM" id="MobiDB-lite"/>
    </source>
</evidence>
<keyword evidence="1" id="KW-0175">Coiled coil</keyword>
<evidence type="ECO:0000313" key="4">
    <source>
        <dbReference type="Proteomes" id="UP000654075"/>
    </source>
</evidence>